<dbReference type="PROSITE" id="PS50280">
    <property type="entry name" value="SET"/>
    <property type="match status" value="1"/>
</dbReference>
<dbReference type="InterPro" id="IPR001214">
    <property type="entry name" value="SET_dom"/>
</dbReference>
<evidence type="ECO:0000259" key="8">
    <source>
        <dbReference type="PROSITE" id="PS50867"/>
    </source>
</evidence>
<evidence type="ECO:0000313" key="9">
    <source>
        <dbReference type="EMBL" id="CAG9575412.1"/>
    </source>
</evidence>
<dbReference type="Gene3D" id="2.170.270.10">
    <property type="entry name" value="SET domain"/>
    <property type="match status" value="1"/>
</dbReference>
<feature type="region of interest" description="Disordered" evidence="6">
    <location>
        <begin position="346"/>
        <end position="383"/>
    </location>
</feature>
<name>A0A8J2W1D2_9NEOP</name>
<reference evidence="9" key="1">
    <citation type="submission" date="2021-09" db="EMBL/GenBank/DDBJ databases">
        <authorList>
            <person name="Martin H S."/>
        </authorList>
    </citation>
    <scope>NUCLEOTIDE SEQUENCE</scope>
</reference>
<evidence type="ECO:0000259" key="7">
    <source>
        <dbReference type="PROSITE" id="PS50280"/>
    </source>
</evidence>
<dbReference type="GO" id="GO:0008270">
    <property type="term" value="F:zinc ion binding"/>
    <property type="evidence" value="ECO:0007669"/>
    <property type="project" value="InterPro"/>
</dbReference>
<dbReference type="Pfam" id="PF05033">
    <property type="entry name" value="Pre-SET"/>
    <property type="match status" value="1"/>
</dbReference>
<organism evidence="9 10">
    <name type="scientific">Danaus chrysippus</name>
    <name type="common">African queen</name>
    <dbReference type="NCBI Taxonomy" id="151541"/>
    <lineage>
        <taxon>Eukaryota</taxon>
        <taxon>Metazoa</taxon>
        <taxon>Ecdysozoa</taxon>
        <taxon>Arthropoda</taxon>
        <taxon>Hexapoda</taxon>
        <taxon>Insecta</taxon>
        <taxon>Pterygota</taxon>
        <taxon>Neoptera</taxon>
        <taxon>Endopterygota</taxon>
        <taxon>Lepidoptera</taxon>
        <taxon>Glossata</taxon>
        <taxon>Ditrysia</taxon>
        <taxon>Papilionoidea</taxon>
        <taxon>Nymphalidae</taxon>
        <taxon>Danainae</taxon>
        <taxon>Danaini</taxon>
        <taxon>Danaina</taxon>
        <taxon>Danaus</taxon>
        <taxon>Anosia</taxon>
    </lineage>
</organism>
<keyword evidence="4" id="KW-0949">S-adenosyl-L-methionine</keyword>
<feature type="compositionally biased region" description="Basic and acidic residues" evidence="6">
    <location>
        <begin position="209"/>
        <end position="234"/>
    </location>
</feature>
<dbReference type="AlphaFoldDB" id="A0A8J2W1D2"/>
<dbReference type="InterPro" id="IPR046341">
    <property type="entry name" value="SET_dom_sf"/>
</dbReference>
<dbReference type="InterPro" id="IPR043550">
    <property type="entry name" value="EHMT1/EHMT2"/>
</dbReference>
<dbReference type="CDD" id="cd20905">
    <property type="entry name" value="EHMT_ZBD"/>
    <property type="match status" value="1"/>
</dbReference>
<feature type="repeat" description="ANK" evidence="5">
    <location>
        <begin position="856"/>
        <end position="888"/>
    </location>
</feature>
<feature type="compositionally biased region" description="Polar residues" evidence="6">
    <location>
        <begin position="1"/>
        <end position="10"/>
    </location>
</feature>
<feature type="compositionally biased region" description="Basic and acidic residues" evidence="6">
    <location>
        <begin position="247"/>
        <end position="267"/>
    </location>
</feature>
<feature type="compositionally biased region" description="Basic and acidic residues" evidence="6">
    <location>
        <begin position="69"/>
        <end position="79"/>
    </location>
</feature>
<dbReference type="Pfam" id="PF21533">
    <property type="entry name" value="EHMT1-2_CRR"/>
    <property type="match status" value="1"/>
</dbReference>
<sequence length="1201" mass="133569">MLTDSENPVTKQDDDNDASPDNLTVRVDNIEVVKNPDKEADAEDPKPRIVLTFRSEKSGARSSNMKIVSTEEKHEDISPRRSVRRRNTINYNYVKESDDENISHADSDDDEPIESMTHKRSTRRRSKDFSDVIANAIARKEKSYNEGSSGPTQRLSRRIKPTAKILANEELRMGLESQNNARLGISTEKTVEEGVRTRRSAQARNSETVTEKRSSKRKIHEDCTFESKDGDNSNKKLMHMGTLGLKIAKDEESSEAENRKTESSARDGEDEEIDDDTEVISQLLQADEESVSDEDFRPDTSKRKRSRRNCSPAPLRRSSRKANLGLYNYDAYQFDDIIDSDFEPKRKTTRTHTEEPQSEEETETKIASEAVGGEEEETEPAAPSEAATVVATCLCEESSNVYAAPTDLTEPVFCQAIEMVEGVRVGCSHRAARAPGGELLALRRPGLRAPYFLACKLHAAQLTKHMCCPTCGLFCTQGIFYQCSKDHLFHMDCGIGGEARQRAGCPHCGVLSHRWQPLNTDYGRVRVDMHCSNKRVFLPDQREQCTPAFLGFSSLDPALLDPEPTFPDELLPLIPDVKKLMEAADNEDRDQCTAQNIYELIMTENDVEQILTKIVRCENINECIPEASSGTLAHVAAVRGRLAPLSVLRARGADMDALDNTCRTPLMRAVQALLDKEHSEETEFEGNEAEVVKKEDEVVTNYEDKEKTETTDKEDHELKEDQEVHEEQTRPADEDLLHVIKYLIAAGCDVNKQGPEGMSALHMSCQYGGASVCSLLLEAGAAVDARDHGRWTPLVRAAENKHAAVVRLLLAAGADAACCDNEGNQPIHWCTLAGDPRCLAMILRAAPHATDAPNAHTDTPLHIAAREGHYSCVVVLLAHGAKTDIENSSGELPVEVCSGPCHEAISMNMQMTLAVKDTMTRVKVITSDLSNGREPYPVSVVNEVDDASPAPFTYVSQHVLTEHLTIDNTIETMQGCECADGSCGAECGCCVLSVRRWYRAGRLPPAFPHHDPPVMFECNHTCGCNMKRCTNRVVGRMESAGSLNTPVQVFRTRSRGWGLRVMSRVSRGQLVALYRGELITSERADARTDDQYMFALDLKPDLLEQCSDKTLLCVDACRFGSAARFMNHSCRPSAAPVRVFTSGRDLRLPHVAFFALRDLAPGDELTFDYGDKFWSVKSKWMKCECESPDCRYPTKMEESDT</sequence>
<feature type="compositionally biased region" description="Basic and acidic residues" evidence="6">
    <location>
        <begin position="28"/>
        <end position="47"/>
    </location>
</feature>
<dbReference type="SUPFAM" id="SSF48403">
    <property type="entry name" value="Ankyrin repeat"/>
    <property type="match status" value="2"/>
</dbReference>
<dbReference type="PROSITE" id="PS50867">
    <property type="entry name" value="PRE_SET"/>
    <property type="match status" value="1"/>
</dbReference>
<evidence type="ECO:0000256" key="6">
    <source>
        <dbReference type="SAM" id="MobiDB-lite"/>
    </source>
</evidence>
<dbReference type="GO" id="GO:0032259">
    <property type="term" value="P:methylation"/>
    <property type="evidence" value="ECO:0007669"/>
    <property type="project" value="UniProtKB-KW"/>
</dbReference>
<dbReference type="Pfam" id="PF00023">
    <property type="entry name" value="Ank"/>
    <property type="match status" value="1"/>
</dbReference>
<comment type="subcellular location">
    <subcellularLocation>
        <location evidence="1">Chromosome</location>
    </subcellularLocation>
</comment>
<dbReference type="InterPro" id="IPR002110">
    <property type="entry name" value="Ankyrin_rpt"/>
</dbReference>
<dbReference type="InterPro" id="IPR007728">
    <property type="entry name" value="Pre-SET_dom"/>
</dbReference>
<dbReference type="GO" id="GO:0005634">
    <property type="term" value="C:nucleus"/>
    <property type="evidence" value="ECO:0007669"/>
    <property type="project" value="InterPro"/>
</dbReference>
<dbReference type="GO" id="GO:0000785">
    <property type="term" value="C:chromatin"/>
    <property type="evidence" value="ECO:0007669"/>
    <property type="project" value="TreeGrafter"/>
</dbReference>
<keyword evidence="3" id="KW-0808">Transferase</keyword>
<keyword evidence="10" id="KW-1185">Reference proteome</keyword>
<proteinExistence type="predicted"/>
<feature type="compositionally biased region" description="Polar residues" evidence="6">
    <location>
        <begin position="145"/>
        <end position="154"/>
    </location>
</feature>
<feature type="domain" description="SET" evidence="7">
    <location>
        <begin position="1045"/>
        <end position="1170"/>
    </location>
</feature>
<feature type="domain" description="Pre-SET" evidence="8">
    <location>
        <begin position="974"/>
        <end position="1037"/>
    </location>
</feature>
<feature type="repeat" description="ANK" evidence="5">
    <location>
        <begin position="756"/>
        <end position="788"/>
    </location>
</feature>
<dbReference type="SMART" id="SM00248">
    <property type="entry name" value="ANK"/>
    <property type="match status" value="5"/>
</dbReference>
<keyword evidence="3" id="KW-0489">Methyltransferase</keyword>
<dbReference type="PANTHER" id="PTHR46307:SF4">
    <property type="entry name" value="G9A, ISOFORM B"/>
    <property type="match status" value="1"/>
</dbReference>
<dbReference type="SMART" id="SM00317">
    <property type="entry name" value="SET"/>
    <property type="match status" value="1"/>
</dbReference>
<dbReference type="Pfam" id="PF12796">
    <property type="entry name" value="Ank_2"/>
    <property type="match status" value="1"/>
</dbReference>
<keyword evidence="5" id="KW-0040">ANK repeat</keyword>
<dbReference type="SUPFAM" id="SSF82199">
    <property type="entry name" value="SET domain"/>
    <property type="match status" value="1"/>
</dbReference>
<gene>
    <name evidence="9" type="ORF">DCHRY22_LOCUS11328</name>
</gene>
<dbReference type="GO" id="GO:0000122">
    <property type="term" value="P:negative regulation of transcription by RNA polymerase II"/>
    <property type="evidence" value="ECO:0007669"/>
    <property type="project" value="TreeGrafter"/>
</dbReference>
<feature type="repeat" description="ANK" evidence="5">
    <location>
        <begin position="628"/>
        <end position="660"/>
    </location>
</feature>
<dbReference type="PROSITE" id="PS50088">
    <property type="entry name" value="ANK_REPEAT"/>
    <property type="match status" value="4"/>
</dbReference>
<comment type="caution">
    <text evidence="9">The sequence shown here is derived from an EMBL/GenBank/DDBJ whole genome shotgun (WGS) entry which is preliminary data.</text>
</comment>
<dbReference type="PANTHER" id="PTHR46307">
    <property type="entry name" value="G9A, ISOFORM B"/>
    <property type="match status" value="1"/>
</dbReference>
<dbReference type="InterPro" id="IPR036770">
    <property type="entry name" value="Ankyrin_rpt-contain_sf"/>
</dbReference>
<evidence type="ECO:0000256" key="1">
    <source>
        <dbReference type="ARBA" id="ARBA00004286"/>
    </source>
</evidence>
<dbReference type="EMBL" id="CAKASE010000074">
    <property type="protein sequence ID" value="CAG9575412.1"/>
    <property type="molecule type" value="Genomic_DNA"/>
</dbReference>
<evidence type="ECO:0000313" key="10">
    <source>
        <dbReference type="Proteomes" id="UP000789524"/>
    </source>
</evidence>
<dbReference type="Pfam" id="PF00856">
    <property type="entry name" value="SET"/>
    <property type="match status" value="1"/>
</dbReference>
<evidence type="ECO:0000256" key="3">
    <source>
        <dbReference type="ARBA" id="ARBA00022603"/>
    </source>
</evidence>
<feature type="region of interest" description="Disordered" evidence="6">
    <location>
        <begin position="697"/>
        <end position="730"/>
    </location>
</feature>
<evidence type="ECO:0000256" key="5">
    <source>
        <dbReference type="PROSITE-ProRule" id="PRU00023"/>
    </source>
</evidence>
<feature type="region of interest" description="Disordered" evidence="6">
    <location>
        <begin position="176"/>
        <end position="317"/>
    </location>
</feature>
<dbReference type="OrthoDB" id="616263at2759"/>
<feature type="repeat" description="ANK" evidence="5">
    <location>
        <begin position="789"/>
        <end position="821"/>
    </location>
</feature>
<dbReference type="SMART" id="SM00468">
    <property type="entry name" value="PreSET"/>
    <property type="match status" value="1"/>
</dbReference>
<dbReference type="InterPro" id="IPR047762">
    <property type="entry name" value="EHMT_CRR"/>
</dbReference>
<feature type="compositionally biased region" description="Basic and acidic residues" evidence="6">
    <location>
        <begin position="346"/>
        <end position="355"/>
    </location>
</feature>
<accession>A0A8J2W1D2</accession>
<keyword evidence="2" id="KW-0158">Chromosome</keyword>
<dbReference type="Gene3D" id="1.25.40.20">
    <property type="entry name" value="Ankyrin repeat-containing domain"/>
    <property type="match status" value="3"/>
</dbReference>
<evidence type="ECO:0000256" key="4">
    <source>
        <dbReference type="ARBA" id="ARBA00022691"/>
    </source>
</evidence>
<dbReference type="GO" id="GO:0046974">
    <property type="term" value="F:histone H3K9 methyltransferase activity"/>
    <property type="evidence" value="ECO:0007669"/>
    <property type="project" value="TreeGrafter"/>
</dbReference>
<protein>
    <submittedName>
        <fullName evidence="9">(African queen) hypothetical protein</fullName>
    </submittedName>
</protein>
<feature type="region of interest" description="Disordered" evidence="6">
    <location>
        <begin position="1"/>
        <end position="160"/>
    </location>
</feature>
<evidence type="ECO:0000256" key="2">
    <source>
        <dbReference type="ARBA" id="ARBA00022454"/>
    </source>
</evidence>
<dbReference type="GO" id="GO:0002039">
    <property type="term" value="F:p53 binding"/>
    <property type="evidence" value="ECO:0007669"/>
    <property type="project" value="InterPro"/>
</dbReference>
<feature type="compositionally biased region" description="Acidic residues" evidence="6">
    <location>
        <begin position="268"/>
        <end position="278"/>
    </location>
</feature>
<dbReference type="Proteomes" id="UP000789524">
    <property type="component" value="Unassembled WGS sequence"/>
</dbReference>
<dbReference type="PROSITE" id="PS50297">
    <property type="entry name" value="ANK_REP_REGION"/>
    <property type="match status" value="3"/>
</dbReference>